<sequence>MDEFAGAALFIMFPLLLFLAIILTLRWLVGEKWNEKERKQKRLKEQLDRIEKKIDQLLK</sequence>
<dbReference type="EMBL" id="ATAE01000003">
    <property type="protein sequence ID" value="ERN55158.1"/>
    <property type="molecule type" value="Genomic_DNA"/>
</dbReference>
<feature type="transmembrane region" description="Helical" evidence="1">
    <location>
        <begin position="6"/>
        <end position="29"/>
    </location>
</feature>
<dbReference type="PATRIC" id="fig|1188261.3.peg.251"/>
<evidence type="ECO:0000256" key="1">
    <source>
        <dbReference type="SAM" id="Phobius"/>
    </source>
</evidence>
<proteinExistence type="predicted"/>
<gene>
    <name evidence="2" type="ORF">A33I_04225</name>
</gene>
<evidence type="ECO:0000313" key="2">
    <source>
        <dbReference type="EMBL" id="ERN55158.1"/>
    </source>
</evidence>
<keyword evidence="1" id="KW-1133">Transmembrane helix</keyword>
<name>U6SU41_9BACI</name>
<dbReference type="RefSeq" id="WP_022626664.1">
    <property type="nucleotide sequence ID" value="NZ_ATAE01000003.1"/>
</dbReference>
<organism evidence="2 3">
    <name type="scientific">Alkalihalophilus marmarensis DSM 21297</name>
    <dbReference type="NCBI Taxonomy" id="1188261"/>
    <lineage>
        <taxon>Bacteria</taxon>
        <taxon>Bacillati</taxon>
        <taxon>Bacillota</taxon>
        <taxon>Bacilli</taxon>
        <taxon>Bacillales</taxon>
        <taxon>Bacillaceae</taxon>
        <taxon>Alkalihalophilus</taxon>
    </lineage>
</organism>
<accession>U6SU41</accession>
<keyword evidence="1" id="KW-0472">Membrane</keyword>
<reference evidence="2 3" key="1">
    <citation type="journal article" date="2013" name="Genome Announc.">
        <title>Genome Sequence of the Extreme Obligate Alkaliphile Bacillus marmarensis Strain DSM 21297.</title>
        <authorList>
            <person name="Wernick D.G."/>
            <person name="Choi K.Y."/>
            <person name="Tat C.A."/>
            <person name="Lafontaine Rivera J.G."/>
            <person name="Liao J.C."/>
        </authorList>
    </citation>
    <scope>NUCLEOTIDE SEQUENCE [LARGE SCALE GENOMIC DNA]</scope>
    <source>
        <strain evidence="2 3">DSM 21297</strain>
    </source>
</reference>
<keyword evidence="1" id="KW-0812">Transmembrane</keyword>
<keyword evidence="3" id="KW-1185">Reference proteome</keyword>
<dbReference type="Proteomes" id="UP000017170">
    <property type="component" value="Unassembled WGS sequence"/>
</dbReference>
<dbReference type="AlphaFoldDB" id="U6SU41"/>
<evidence type="ECO:0000313" key="3">
    <source>
        <dbReference type="Proteomes" id="UP000017170"/>
    </source>
</evidence>
<comment type="caution">
    <text evidence="2">The sequence shown here is derived from an EMBL/GenBank/DDBJ whole genome shotgun (WGS) entry which is preliminary data.</text>
</comment>
<protein>
    <submittedName>
        <fullName evidence="2">Uncharacterized protein</fullName>
    </submittedName>
</protein>